<dbReference type="Gene3D" id="3.40.830.10">
    <property type="entry name" value="LigB-like"/>
    <property type="match status" value="1"/>
</dbReference>
<name>A0A3N4LWJ8_9PEZI</name>
<protein>
    <submittedName>
        <fullName evidence="2">UPF0103-domain-containing protein</fullName>
    </submittedName>
</protein>
<dbReference type="InterPro" id="IPR002737">
    <property type="entry name" value="MEMO1_fam"/>
</dbReference>
<keyword evidence="3" id="KW-1185">Reference proteome</keyword>
<evidence type="ECO:0000313" key="3">
    <source>
        <dbReference type="Proteomes" id="UP000267821"/>
    </source>
</evidence>
<dbReference type="EMBL" id="ML121552">
    <property type="protein sequence ID" value="RPB22415.1"/>
    <property type="molecule type" value="Genomic_DNA"/>
</dbReference>
<dbReference type="InParanoid" id="A0A3N4LWJ8"/>
<comment type="similarity">
    <text evidence="1">Belongs to the MEMO1 family.</text>
</comment>
<accession>A0A3N4LWJ8</accession>
<dbReference type="PANTHER" id="PTHR11060">
    <property type="entry name" value="PROTEIN MEMO1"/>
    <property type="match status" value="1"/>
</dbReference>
<dbReference type="PANTHER" id="PTHR11060:SF0">
    <property type="entry name" value="PROTEIN MEMO1"/>
    <property type="match status" value="1"/>
</dbReference>
<proteinExistence type="inferred from homology"/>
<evidence type="ECO:0000256" key="1">
    <source>
        <dbReference type="ARBA" id="ARBA00006315"/>
    </source>
</evidence>
<sequence length="332" mass="37240">MPNKLEREATHAGSWYTNVPSTLDLQLESWLNAVPNQIEGVGRLPVPSARIIIAPHAGYSYSGPPAAWAYKSLDVSKAKRVFILGPSHHHYFEACAVSLFTTYATPLGSLVIDKEINESLLQGGAFTNMSLTIDQDEHSIEMHLPYVYKVLERHFGKGQTFPKIVPILVGSISARQEKEYGRLLRPYLDDPENCFVISSDFCHWGTRFTYTYYLPNSEPQDRGQIVGHTLKQANCPQPPADPPIWSSIKRLDELAIESIETGRHKDFTEYLQKTRNTVCGRHPIGVVMGALEEEEGQEPKGKFIFVRYEQSSKCFTLRDSSVSYASAFAVVA</sequence>
<evidence type="ECO:0000313" key="2">
    <source>
        <dbReference type="EMBL" id="RPB22415.1"/>
    </source>
</evidence>
<dbReference type="Proteomes" id="UP000267821">
    <property type="component" value="Unassembled WGS sequence"/>
</dbReference>
<organism evidence="2 3">
    <name type="scientific">Terfezia boudieri ATCC MYA-4762</name>
    <dbReference type="NCBI Taxonomy" id="1051890"/>
    <lineage>
        <taxon>Eukaryota</taxon>
        <taxon>Fungi</taxon>
        <taxon>Dikarya</taxon>
        <taxon>Ascomycota</taxon>
        <taxon>Pezizomycotina</taxon>
        <taxon>Pezizomycetes</taxon>
        <taxon>Pezizales</taxon>
        <taxon>Pezizaceae</taxon>
        <taxon>Terfezia</taxon>
    </lineage>
</organism>
<reference evidence="2 3" key="1">
    <citation type="journal article" date="2018" name="Nat. Ecol. Evol.">
        <title>Pezizomycetes genomes reveal the molecular basis of ectomycorrhizal truffle lifestyle.</title>
        <authorList>
            <person name="Murat C."/>
            <person name="Payen T."/>
            <person name="Noel B."/>
            <person name="Kuo A."/>
            <person name="Morin E."/>
            <person name="Chen J."/>
            <person name="Kohler A."/>
            <person name="Krizsan K."/>
            <person name="Balestrini R."/>
            <person name="Da Silva C."/>
            <person name="Montanini B."/>
            <person name="Hainaut M."/>
            <person name="Levati E."/>
            <person name="Barry K.W."/>
            <person name="Belfiori B."/>
            <person name="Cichocki N."/>
            <person name="Clum A."/>
            <person name="Dockter R.B."/>
            <person name="Fauchery L."/>
            <person name="Guy J."/>
            <person name="Iotti M."/>
            <person name="Le Tacon F."/>
            <person name="Lindquist E.A."/>
            <person name="Lipzen A."/>
            <person name="Malagnac F."/>
            <person name="Mello A."/>
            <person name="Molinier V."/>
            <person name="Miyauchi S."/>
            <person name="Poulain J."/>
            <person name="Riccioni C."/>
            <person name="Rubini A."/>
            <person name="Sitrit Y."/>
            <person name="Splivallo R."/>
            <person name="Traeger S."/>
            <person name="Wang M."/>
            <person name="Zifcakova L."/>
            <person name="Wipf D."/>
            <person name="Zambonelli A."/>
            <person name="Paolocci F."/>
            <person name="Nowrousian M."/>
            <person name="Ottonello S."/>
            <person name="Baldrian P."/>
            <person name="Spatafora J.W."/>
            <person name="Henrissat B."/>
            <person name="Nagy L.G."/>
            <person name="Aury J.M."/>
            <person name="Wincker P."/>
            <person name="Grigoriev I.V."/>
            <person name="Bonfante P."/>
            <person name="Martin F.M."/>
        </authorList>
    </citation>
    <scope>NUCLEOTIDE SEQUENCE [LARGE SCALE GENOMIC DNA]</scope>
    <source>
        <strain evidence="2 3">ATCC MYA-4762</strain>
    </source>
</reference>
<gene>
    <name evidence="2" type="ORF">L211DRAFT_788911</name>
</gene>
<dbReference type="FunCoup" id="A0A3N4LWJ8">
    <property type="interactions" value="512"/>
</dbReference>
<dbReference type="NCBIfam" id="TIGR04336">
    <property type="entry name" value="AmmeMemoSam_B"/>
    <property type="match status" value="1"/>
</dbReference>
<dbReference type="STRING" id="1051890.A0A3N4LWJ8"/>
<dbReference type="OrthoDB" id="417112at2759"/>
<dbReference type="Pfam" id="PF01875">
    <property type="entry name" value="Memo"/>
    <property type="match status" value="1"/>
</dbReference>
<dbReference type="HAMAP" id="MF_00055">
    <property type="entry name" value="MEMO1"/>
    <property type="match status" value="1"/>
</dbReference>
<dbReference type="CDD" id="cd07361">
    <property type="entry name" value="MEMO_like"/>
    <property type="match status" value="1"/>
</dbReference>
<dbReference type="AlphaFoldDB" id="A0A3N4LWJ8"/>